<dbReference type="AlphaFoldDB" id="A0A2T4ZDD8"/>
<protein>
    <submittedName>
        <fullName evidence="1">Uncharacterized protein</fullName>
    </submittedName>
</protein>
<comment type="caution">
    <text evidence="1">The sequence shown here is derived from an EMBL/GenBank/DDBJ whole genome shotgun (WGS) entry which is preliminary data.</text>
</comment>
<evidence type="ECO:0000313" key="2">
    <source>
        <dbReference type="Proteomes" id="UP000241639"/>
    </source>
</evidence>
<gene>
    <name evidence="1" type="ORF">C8J48_2519</name>
</gene>
<sequence>MVTEKKVSPAWIRSLIGTIVAVKTVSRSLTGCLVAVTPKFIFLRVFIHGRFVIIRIPRRKIIRIFRFPCGLLK</sequence>
<proteinExistence type="predicted"/>
<organism evidence="1 2">
    <name type="scientific">Desmospora activa DSM 45169</name>
    <dbReference type="NCBI Taxonomy" id="1121389"/>
    <lineage>
        <taxon>Bacteria</taxon>
        <taxon>Bacillati</taxon>
        <taxon>Bacillota</taxon>
        <taxon>Bacilli</taxon>
        <taxon>Bacillales</taxon>
        <taxon>Thermoactinomycetaceae</taxon>
        <taxon>Desmospora</taxon>
    </lineage>
</organism>
<evidence type="ECO:0000313" key="1">
    <source>
        <dbReference type="EMBL" id="PTM59882.1"/>
    </source>
</evidence>
<accession>A0A2T4ZDD8</accession>
<name>A0A2T4ZDD8_9BACL</name>
<reference evidence="1 2" key="1">
    <citation type="submission" date="2018-04" db="EMBL/GenBank/DDBJ databases">
        <title>Genomic Encyclopedia of Archaeal and Bacterial Type Strains, Phase II (KMG-II): from individual species to whole genera.</title>
        <authorList>
            <person name="Goeker M."/>
        </authorList>
    </citation>
    <scope>NUCLEOTIDE SEQUENCE [LARGE SCALE GENOMIC DNA]</scope>
    <source>
        <strain evidence="1 2">DSM 45169</strain>
    </source>
</reference>
<dbReference type="Proteomes" id="UP000241639">
    <property type="component" value="Unassembled WGS sequence"/>
</dbReference>
<dbReference type="EMBL" id="PZZP01000001">
    <property type="protein sequence ID" value="PTM59882.1"/>
    <property type="molecule type" value="Genomic_DNA"/>
</dbReference>
<keyword evidence="2" id="KW-1185">Reference proteome</keyword>